<accession>A0AAV0JPL9</accession>
<dbReference type="PROSITE" id="PS50011">
    <property type="entry name" value="PROTEIN_KINASE_DOM"/>
    <property type="match status" value="1"/>
</dbReference>
<keyword evidence="6 10" id="KW-1133">Transmembrane helix</keyword>
<dbReference type="Proteomes" id="UP001154282">
    <property type="component" value="Unassembled WGS sequence"/>
</dbReference>
<dbReference type="Gene3D" id="3.30.200.20">
    <property type="entry name" value="Phosphorylase Kinase, domain 1"/>
    <property type="match status" value="1"/>
</dbReference>
<evidence type="ECO:0000256" key="9">
    <source>
        <dbReference type="ARBA" id="ARBA00023180"/>
    </source>
</evidence>
<keyword evidence="5" id="KW-0677">Repeat</keyword>
<keyword evidence="4 11" id="KW-0732">Signal</keyword>
<dbReference type="Pfam" id="PF07714">
    <property type="entry name" value="PK_Tyr_Ser-Thr"/>
    <property type="match status" value="1"/>
</dbReference>
<evidence type="ECO:0000259" key="12">
    <source>
        <dbReference type="PROSITE" id="PS50011"/>
    </source>
</evidence>
<evidence type="ECO:0000256" key="3">
    <source>
        <dbReference type="ARBA" id="ARBA00022692"/>
    </source>
</evidence>
<dbReference type="InterPro" id="IPR001245">
    <property type="entry name" value="Ser-Thr/Tyr_kinase_cat_dom"/>
</dbReference>
<organism evidence="13 14">
    <name type="scientific">Linum tenue</name>
    <dbReference type="NCBI Taxonomy" id="586396"/>
    <lineage>
        <taxon>Eukaryota</taxon>
        <taxon>Viridiplantae</taxon>
        <taxon>Streptophyta</taxon>
        <taxon>Embryophyta</taxon>
        <taxon>Tracheophyta</taxon>
        <taxon>Spermatophyta</taxon>
        <taxon>Magnoliopsida</taxon>
        <taxon>eudicotyledons</taxon>
        <taxon>Gunneridae</taxon>
        <taxon>Pentapetalae</taxon>
        <taxon>rosids</taxon>
        <taxon>fabids</taxon>
        <taxon>Malpighiales</taxon>
        <taxon>Linaceae</taxon>
        <taxon>Linum</taxon>
    </lineage>
</organism>
<keyword evidence="14" id="KW-1185">Reference proteome</keyword>
<dbReference type="PANTHER" id="PTHR48006:SF84">
    <property type="entry name" value="REPEAT TRANSMEMBRANE PROTEIN KINASE, PUTATIVE, EXPRESSED-RELATED"/>
    <property type="match status" value="1"/>
</dbReference>
<dbReference type="Gene3D" id="3.80.10.10">
    <property type="entry name" value="Ribonuclease Inhibitor"/>
    <property type="match status" value="2"/>
</dbReference>
<sequence length="867" mass="94436">MGRRLNPVLMNPFHDLLLLLMIMVSSLSLLPHSSSQLQLQPSQLQSLLTIQQLLNYYPSSLATTNASDICTFDPAPASSLTLQCYEGNITQLHFIGNISDEGGGVPASPLLLPQDFSSSSFFDSLAGISTLKVLSMVSLGLWGPLPPTIGQLSSLEILNLSSNSLSGVLPMELSSLKNLQTLILDHNYFTGAVPGWLTSLTALAVLSLDNNSFGGFLPNTMASLQNLRILSLPNNRLSGEVPDLHNLTNLQVLDLGGNSLGSQFPNISNRLVSLVLRNNSFHSGIPAEFLASSNQLQKLDISFNGFEGPISAPLLLSLPSISYLDVSNNKLTGMLSQNMSCNGQLSYVDLSSNRLSGELPACLKAVGSSTRVVVYADNCFSGKEQHQHPSYICHNEALAVKVYPRDKAKQTKVGSKVVVVASGAMGGTIGGIAIISLVFLFVRKANHKNAEKVAQTRLIMENVSTVNTVKLLSDARYISQTMKMGAGLPAYRTFALEELKEATNDFNVSNLLIEDTHSQVYRGKLTDGSDVAIKCLTLMKKQNQQTFTQQIELASKLRHGHLDITAAVEPILKAAVKPKAQTAHGMLMMAVVKEMMNLHLSPQRVCNQPREEHDEKKLRELTGPECCLDAYDRNMFTGCCHQLTLNMFLPQVFGDPWDLAGAPQKKLTWVQRIGAAIGVARGVQFLHTGIVPGMFSINLKITDVLMDHNYHVKISSFNLPTFDGRKGTVAVAAFSSGQKQKLQNRQEGGDSKDVEDLGVILLEIIVGRPIMYRNEVSVLKDLVSTAADDTARRSIVDPEVQKECSNESLRTIVELCTRCLSDEPSMRPSIGDVLWNLQFAAQVQESWKGDCCLQIHQDSTASSSSQA</sequence>
<keyword evidence="9" id="KW-0325">Glycoprotein</keyword>
<evidence type="ECO:0000256" key="4">
    <source>
        <dbReference type="ARBA" id="ARBA00022729"/>
    </source>
</evidence>
<reference evidence="13" key="1">
    <citation type="submission" date="2022-08" db="EMBL/GenBank/DDBJ databases">
        <authorList>
            <person name="Gutierrez-Valencia J."/>
        </authorList>
    </citation>
    <scope>NUCLEOTIDE SEQUENCE</scope>
</reference>
<evidence type="ECO:0000256" key="5">
    <source>
        <dbReference type="ARBA" id="ARBA00022737"/>
    </source>
</evidence>
<evidence type="ECO:0000256" key="2">
    <source>
        <dbReference type="ARBA" id="ARBA00022614"/>
    </source>
</evidence>
<keyword evidence="3 10" id="KW-0812">Transmembrane</keyword>
<comment type="caution">
    <text evidence="13">The sequence shown here is derived from an EMBL/GenBank/DDBJ whole genome shotgun (WGS) entry which is preliminary data.</text>
</comment>
<gene>
    <name evidence="13" type="ORF">LITE_LOCUS14812</name>
</gene>
<feature type="transmembrane region" description="Helical" evidence="10">
    <location>
        <begin position="417"/>
        <end position="442"/>
    </location>
</feature>
<name>A0AAV0JPL9_9ROSI</name>
<feature type="chain" id="PRO_5043987219" description="Protein kinase domain-containing protein" evidence="11">
    <location>
        <begin position="29"/>
        <end position="867"/>
    </location>
</feature>
<dbReference type="Pfam" id="PF00560">
    <property type="entry name" value="LRR_1"/>
    <property type="match status" value="1"/>
</dbReference>
<dbReference type="AlphaFoldDB" id="A0AAV0JPL9"/>
<evidence type="ECO:0000256" key="11">
    <source>
        <dbReference type="SAM" id="SignalP"/>
    </source>
</evidence>
<dbReference type="SUPFAM" id="SSF56112">
    <property type="entry name" value="Protein kinase-like (PK-like)"/>
    <property type="match status" value="1"/>
</dbReference>
<proteinExistence type="predicted"/>
<dbReference type="GO" id="GO:0004674">
    <property type="term" value="F:protein serine/threonine kinase activity"/>
    <property type="evidence" value="ECO:0007669"/>
    <property type="project" value="UniProtKB-EC"/>
</dbReference>
<dbReference type="SMART" id="SM00369">
    <property type="entry name" value="LRR_TYP"/>
    <property type="match status" value="5"/>
</dbReference>
<evidence type="ECO:0000313" key="13">
    <source>
        <dbReference type="EMBL" id="CAI0410546.1"/>
    </source>
</evidence>
<dbReference type="PROSITE" id="PS51450">
    <property type="entry name" value="LRR"/>
    <property type="match status" value="1"/>
</dbReference>
<evidence type="ECO:0000256" key="7">
    <source>
        <dbReference type="ARBA" id="ARBA00023136"/>
    </source>
</evidence>
<comment type="subcellular location">
    <subcellularLocation>
        <location evidence="1">Membrane</location>
        <topology evidence="1">Single-pass type I membrane protein</topology>
    </subcellularLocation>
</comment>
<dbReference type="InterPro" id="IPR055414">
    <property type="entry name" value="LRR_R13L4/SHOC2-like"/>
</dbReference>
<dbReference type="FunFam" id="1.10.510.10:FF:000431">
    <property type="entry name" value="Putative inactive leucine-rich repeat receptor-like protein kinase"/>
    <property type="match status" value="1"/>
</dbReference>
<dbReference type="FunFam" id="3.80.10.10:FF:000383">
    <property type="entry name" value="Leucine-rich repeat receptor protein kinase EMS1"/>
    <property type="match status" value="1"/>
</dbReference>
<dbReference type="Pfam" id="PF23598">
    <property type="entry name" value="LRR_14"/>
    <property type="match status" value="1"/>
</dbReference>
<feature type="domain" description="Protein kinase" evidence="12">
    <location>
        <begin position="506"/>
        <end position="839"/>
    </location>
</feature>
<dbReference type="InterPro" id="IPR001611">
    <property type="entry name" value="Leu-rich_rpt"/>
</dbReference>
<evidence type="ECO:0000256" key="1">
    <source>
        <dbReference type="ARBA" id="ARBA00004479"/>
    </source>
</evidence>
<evidence type="ECO:0000313" key="14">
    <source>
        <dbReference type="Proteomes" id="UP001154282"/>
    </source>
</evidence>
<evidence type="ECO:0000256" key="6">
    <source>
        <dbReference type="ARBA" id="ARBA00022989"/>
    </source>
</evidence>
<evidence type="ECO:0000256" key="8">
    <source>
        <dbReference type="ARBA" id="ARBA00023170"/>
    </source>
</evidence>
<dbReference type="GO" id="GO:0016020">
    <property type="term" value="C:membrane"/>
    <property type="evidence" value="ECO:0007669"/>
    <property type="project" value="UniProtKB-SubCell"/>
</dbReference>
<dbReference type="Gene3D" id="1.10.510.10">
    <property type="entry name" value="Transferase(Phosphotransferase) domain 1"/>
    <property type="match status" value="1"/>
</dbReference>
<feature type="signal peptide" evidence="11">
    <location>
        <begin position="1"/>
        <end position="28"/>
    </location>
</feature>
<dbReference type="GO" id="GO:0005524">
    <property type="term" value="F:ATP binding"/>
    <property type="evidence" value="ECO:0007669"/>
    <property type="project" value="InterPro"/>
</dbReference>
<dbReference type="EMBL" id="CAMGYJ010000005">
    <property type="protein sequence ID" value="CAI0410546.1"/>
    <property type="molecule type" value="Genomic_DNA"/>
</dbReference>
<keyword evidence="8" id="KW-0675">Receptor</keyword>
<dbReference type="InterPro" id="IPR011009">
    <property type="entry name" value="Kinase-like_dom_sf"/>
</dbReference>
<dbReference type="SUPFAM" id="SSF52058">
    <property type="entry name" value="L domain-like"/>
    <property type="match status" value="1"/>
</dbReference>
<keyword evidence="2" id="KW-0433">Leucine-rich repeat</keyword>
<protein>
    <recommendedName>
        <fullName evidence="12">Protein kinase domain-containing protein</fullName>
    </recommendedName>
</protein>
<dbReference type="InterPro" id="IPR000719">
    <property type="entry name" value="Prot_kinase_dom"/>
</dbReference>
<dbReference type="InterPro" id="IPR032675">
    <property type="entry name" value="LRR_dom_sf"/>
</dbReference>
<keyword evidence="7 10" id="KW-0472">Membrane</keyword>
<dbReference type="InterPro" id="IPR051824">
    <property type="entry name" value="LRR_Rcpt-Like_S/T_Kinase"/>
</dbReference>
<dbReference type="PANTHER" id="PTHR48006">
    <property type="entry name" value="LEUCINE-RICH REPEAT-CONTAINING PROTEIN DDB_G0281931-RELATED"/>
    <property type="match status" value="1"/>
</dbReference>
<evidence type="ECO:0000256" key="10">
    <source>
        <dbReference type="SAM" id="Phobius"/>
    </source>
</evidence>
<dbReference type="SMART" id="SM00365">
    <property type="entry name" value="LRR_SD22"/>
    <property type="match status" value="3"/>
</dbReference>
<dbReference type="InterPro" id="IPR003591">
    <property type="entry name" value="Leu-rich_rpt_typical-subtyp"/>
</dbReference>